<evidence type="ECO:0000313" key="9">
    <source>
        <dbReference type="EMBL" id="KMT21974.1"/>
    </source>
</evidence>
<keyword evidence="4 7" id="KW-0812">Transmembrane</keyword>
<accession>A0A0J8DCE1</accession>
<gene>
    <name evidence="9" type="primary">ykkD</name>
    <name evidence="9" type="ORF">CLCY_3c02450</name>
</gene>
<keyword evidence="6 8" id="KW-0472">Membrane</keyword>
<evidence type="ECO:0000256" key="6">
    <source>
        <dbReference type="ARBA" id="ARBA00023136"/>
    </source>
</evidence>
<dbReference type="GO" id="GO:0005886">
    <property type="term" value="C:plasma membrane"/>
    <property type="evidence" value="ECO:0007669"/>
    <property type="project" value="UniProtKB-SubCell"/>
</dbReference>
<dbReference type="InterPro" id="IPR000390">
    <property type="entry name" value="Small_drug/metabolite_transptr"/>
</dbReference>
<comment type="caution">
    <text evidence="9">The sequence shown here is derived from an EMBL/GenBank/DDBJ whole genome shotgun (WGS) entry which is preliminary data.</text>
</comment>
<comment type="similarity">
    <text evidence="7">Belongs to the drug/metabolite transporter (DMT) superfamily. Small multidrug resistance (SMR) (TC 2.A.7.1) family.</text>
</comment>
<evidence type="ECO:0000256" key="2">
    <source>
        <dbReference type="ARBA" id="ARBA00022448"/>
    </source>
</evidence>
<dbReference type="FunFam" id="1.10.3730.20:FF:000001">
    <property type="entry name" value="Quaternary ammonium compound resistance transporter SugE"/>
    <property type="match status" value="1"/>
</dbReference>
<organism evidence="9 10">
    <name type="scientific">Clostridium cylindrosporum DSM 605</name>
    <dbReference type="NCBI Taxonomy" id="1121307"/>
    <lineage>
        <taxon>Bacteria</taxon>
        <taxon>Bacillati</taxon>
        <taxon>Bacillota</taxon>
        <taxon>Clostridia</taxon>
        <taxon>Eubacteriales</taxon>
        <taxon>Clostridiaceae</taxon>
        <taxon>Clostridium</taxon>
    </lineage>
</organism>
<keyword evidence="3" id="KW-1003">Cell membrane</keyword>
<dbReference type="PANTHER" id="PTHR30561">
    <property type="entry name" value="SMR FAMILY PROTON-DEPENDENT DRUG EFFLUX TRANSPORTER SUGE"/>
    <property type="match status" value="1"/>
</dbReference>
<keyword evidence="10" id="KW-1185">Reference proteome</keyword>
<dbReference type="InterPro" id="IPR037185">
    <property type="entry name" value="EmrE-like"/>
</dbReference>
<dbReference type="PATRIC" id="fig|1121307.3.peg.1598"/>
<dbReference type="STRING" id="1121307.CLCY_3c02450"/>
<dbReference type="OrthoDB" id="21828at2"/>
<proteinExistence type="inferred from homology"/>
<dbReference type="PANTHER" id="PTHR30561:SF0">
    <property type="entry name" value="GUANIDINIUM EXPORTER"/>
    <property type="match status" value="1"/>
</dbReference>
<dbReference type="InterPro" id="IPR045324">
    <property type="entry name" value="Small_multidrug_res"/>
</dbReference>
<dbReference type="GO" id="GO:0022857">
    <property type="term" value="F:transmembrane transporter activity"/>
    <property type="evidence" value="ECO:0007669"/>
    <property type="project" value="InterPro"/>
</dbReference>
<dbReference type="EMBL" id="LFVU01000026">
    <property type="protein sequence ID" value="KMT21974.1"/>
    <property type="molecule type" value="Genomic_DNA"/>
</dbReference>
<keyword evidence="5 8" id="KW-1133">Transmembrane helix</keyword>
<keyword evidence="2" id="KW-0813">Transport</keyword>
<evidence type="ECO:0000256" key="7">
    <source>
        <dbReference type="RuleBase" id="RU003942"/>
    </source>
</evidence>
<name>A0A0J8DCE1_CLOCY</name>
<dbReference type="Pfam" id="PF00893">
    <property type="entry name" value="Multi_Drug_Res"/>
    <property type="match status" value="1"/>
</dbReference>
<feature type="transmembrane region" description="Helical" evidence="8">
    <location>
        <begin position="60"/>
        <end position="79"/>
    </location>
</feature>
<reference evidence="9 10" key="1">
    <citation type="submission" date="2015-06" db="EMBL/GenBank/DDBJ databases">
        <title>Draft genome sequence of the purine-degrading Clostridium cylindrosporum HC-1 (DSM 605).</title>
        <authorList>
            <person name="Poehlein A."/>
            <person name="Schiel-Bengelsdorf B."/>
            <person name="Bengelsdorf F."/>
            <person name="Daniel R."/>
            <person name="Duerre P."/>
        </authorList>
    </citation>
    <scope>NUCLEOTIDE SEQUENCE [LARGE SCALE GENOMIC DNA]</scope>
    <source>
        <strain evidence="9 10">DSM 605</strain>
    </source>
</reference>
<dbReference type="Proteomes" id="UP000036756">
    <property type="component" value="Unassembled WGS sequence"/>
</dbReference>
<evidence type="ECO:0000256" key="8">
    <source>
        <dbReference type="SAM" id="Phobius"/>
    </source>
</evidence>
<evidence type="ECO:0000256" key="5">
    <source>
        <dbReference type="ARBA" id="ARBA00022989"/>
    </source>
</evidence>
<feature type="transmembrane region" description="Helical" evidence="8">
    <location>
        <begin position="29"/>
        <end position="48"/>
    </location>
</feature>
<dbReference type="RefSeq" id="WP_048570613.1">
    <property type="nucleotide sequence ID" value="NZ_LFVU01000026.1"/>
</dbReference>
<dbReference type="Gene3D" id="1.10.3730.20">
    <property type="match status" value="1"/>
</dbReference>
<evidence type="ECO:0000256" key="4">
    <source>
        <dbReference type="ARBA" id="ARBA00022692"/>
    </source>
</evidence>
<dbReference type="AlphaFoldDB" id="A0A0J8DCE1"/>
<evidence type="ECO:0000256" key="1">
    <source>
        <dbReference type="ARBA" id="ARBA00004651"/>
    </source>
</evidence>
<comment type="subcellular location">
    <subcellularLocation>
        <location evidence="1 7">Cell membrane</location>
        <topology evidence="1 7">Multi-pass membrane protein</topology>
    </subcellularLocation>
</comment>
<evidence type="ECO:0000313" key="10">
    <source>
        <dbReference type="Proteomes" id="UP000036756"/>
    </source>
</evidence>
<protein>
    <submittedName>
        <fullName evidence="9">Multidrug resistance protein YkkD</fullName>
    </submittedName>
</protein>
<dbReference type="SUPFAM" id="SSF103481">
    <property type="entry name" value="Multidrug resistance efflux transporter EmrE"/>
    <property type="match status" value="1"/>
</dbReference>
<evidence type="ECO:0000256" key="3">
    <source>
        <dbReference type="ARBA" id="ARBA00022475"/>
    </source>
</evidence>
<sequence>MAWASIIVAGLCEILGVAMINKFQQTRKILFLIMVMLSFISGFILLSYSMKSIPMGTAYAVWTGIGTSGSAILGMIFFGESRDWKRILFILMVLSSAVGLKLLV</sequence>